<dbReference type="RefSeq" id="WP_092859170.1">
    <property type="nucleotide sequence ID" value="NZ_FOQH01000003.1"/>
</dbReference>
<accession>A0A1I3EJ32</accession>
<gene>
    <name evidence="1" type="ORF">SAMN05216258_103398</name>
</gene>
<evidence type="ECO:0008006" key="3">
    <source>
        <dbReference type="Google" id="ProtNLM"/>
    </source>
</evidence>
<organism evidence="1 2">
    <name type="scientific">Albimonas pacifica</name>
    <dbReference type="NCBI Taxonomy" id="1114924"/>
    <lineage>
        <taxon>Bacteria</taxon>
        <taxon>Pseudomonadati</taxon>
        <taxon>Pseudomonadota</taxon>
        <taxon>Alphaproteobacteria</taxon>
        <taxon>Rhodobacterales</taxon>
        <taxon>Paracoccaceae</taxon>
        <taxon>Albimonas</taxon>
    </lineage>
</organism>
<reference evidence="1 2" key="1">
    <citation type="submission" date="2016-10" db="EMBL/GenBank/DDBJ databases">
        <authorList>
            <person name="de Groot N.N."/>
        </authorList>
    </citation>
    <scope>NUCLEOTIDE SEQUENCE [LARGE SCALE GENOMIC DNA]</scope>
    <source>
        <strain evidence="1 2">CGMCC 1.11030</strain>
    </source>
</reference>
<keyword evidence="2" id="KW-1185">Reference proteome</keyword>
<protein>
    <recommendedName>
        <fullName evidence="3">Cytochrome P450</fullName>
    </recommendedName>
</protein>
<evidence type="ECO:0000313" key="1">
    <source>
        <dbReference type="EMBL" id="SFH98721.1"/>
    </source>
</evidence>
<sequence>MPPQPKSAHEEHAPLEHFFDESPRPSVSAVLGGLADLVGASLRRALDPRSTKLVISRGPIQEVGGVWYILDEDTAMEVLSNAHGRYSVRGYDQRASRSLGPFYLGYDRGPDYDAVGPVANELVTALSWEQGFRLALTAGREALAGREPGARPDPERVSHAALTAACREWYGLPDHGGRVIPGEPWSGSPLPRLLDTGPPQCPNDFVLLSAAIFFEDPILPVSLGGRGAGGRLRAALRRHVRGFRLGEMDLPGSIACELGRRIHDDEALASTLIGHVMGMVPTTKENFRAIVSAWRSHRAELGDEASLAAAMRARLAGGAAEEAAAKAVLVPAMTAAMLEDPTPVEVWRTVTVDHELRGRQLEEGDVVVIAIERIGHQAITPPPGCPARDPATLDVRPVFGGDREPRDGRPGQEHACPGREAAMGLLAGMAWAVLETLPE</sequence>
<dbReference type="AlphaFoldDB" id="A0A1I3EJ32"/>
<dbReference type="Proteomes" id="UP000199377">
    <property type="component" value="Unassembled WGS sequence"/>
</dbReference>
<dbReference type="EMBL" id="FOQH01000003">
    <property type="protein sequence ID" value="SFH98721.1"/>
    <property type="molecule type" value="Genomic_DNA"/>
</dbReference>
<name>A0A1I3EJ32_9RHOB</name>
<proteinExistence type="predicted"/>
<dbReference type="OrthoDB" id="236246at2"/>
<evidence type="ECO:0000313" key="2">
    <source>
        <dbReference type="Proteomes" id="UP000199377"/>
    </source>
</evidence>